<proteinExistence type="predicted"/>
<organism evidence="1 2">
    <name type="scientific">Pisolithus tinctorius Marx 270</name>
    <dbReference type="NCBI Taxonomy" id="870435"/>
    <lineage>
        <taxon>Eukaryota</taxon>
        <taxon>Fungi</taxon>
        <taxon>Dikarya</taxon>
        <taxon>Basidiomycota</taxon>
        <taxon>Agaricomycotina</taxon>
        <taxon>Agaricomycetes</taxon>
        <taxon>Agaricomycetidae</taxon>
        <taxon>Boletales</taxon>
        <taxon>Sclerodermatineae</taxon>
        <taxon>Pisolithaceae</taxon>
        <taxon>Pisolithus</taxon>
    </lineage>
</organism>
<dbReference type="HOGENOM" id="CLU_2929099_0_0_1"/>
<protein>
    <submittedName>
        <fullName evidence="1">Uncharacterized protein</fullName>
    </submittedName>
</protein>
<reference evidence="2" key="2">
    <citation type="submission" date="2015-01" db="EMBL/GenBank/DDBJ databases">
        <title>Evolutionary Origins and Diversification of the Mycorrhizal Mutualists.</title>
        <authorList>
            <consortium name="DOE Joint Genome Institute"/>
            <consortium name="Mycorrhizal Genomics Consortium"/>
            <person name="Kohler A."/>
            <person name="Kuo A."/>
            <person name="Nagy L.G."/>
            <person name="Floudas D."/>
            <person name="Copeland A."/>
            <person name="Barry K.W."/>
            <person name="Cichocki N."/>
            <person name="Veneault-Fourrey C."/>
            <person name="LaButti K."/>
            <person name="Lindquist E.A."/>
            <person name="Lipzen A."/>
            <person name="Lundell T."/>
            <person name="Morin E."/>
            <person name="Murat C."/>
            <person name="Riley R."/>
            <person name="Ohm R."/>
            <person name="Sun H."/>
            <person name="Tunlid A."/>
            <person name="Henrissat B."/>
            <person name="Grigoriev I.V."/>
            <person name="Hibbett D.S."/>
            <person name="Martin F."/>
        </authorList>
    </citation>
    <scope>NUCLEOTIDE SEQUENCE [LARGE SCALE GENOMIC DNA]</scope>
    <source>
        <strain evidence="2">Marx 270</strain>
    </source>
</reference>
<keyword evidence="2" id="KW-1185">Reference proteome</keyword>
<dbReference type="AlphaFoldDB" id="A0A0C3NYN3"/>
<reference evidence="1 2" key="1">
    <citation type="submission" date="2014-04" db="EMBL/GenBank/DDBJ databases">
        <authorList>
            <consortium name="DOE Joint Genome Institute"/>
            <person name="Kuo A."/>
            <person name="Kohler A."/>
            <person name="Costa M.D."/>
            <person name="Nagy L.G."/>
            <person name="Floudas D."/>
            <person name="Copeland A."/>
            <person name="Barry K.W."/>
            <person name="Cichocki N."/>
            <person name="Veneault-Fourrey C."/>
            <person name="LaButti K."/>
            <person name="Lindquist E.A."/>
            <person name="Lipzen A."/>
            <person name="Lundell T."/>
            <person name="Morin E."/>
            <person name="Murat C."/>
            <person name="Sun H."/>
            <person name="Tunlid A."/>
            <person name="Henrissat B."/>
            <person name="Grigoriev I.V."/>
            <person name="Hibbett D.S."/>
            <person name="Martin F."/>
            <person name="Nordberg H.P."/>
            <person name="Cantor M.N."/>
            <person name="Hua S.X."/>
        </authorList>
    </citation>
    <scope>NUCLEOTIDE SEQUENCE [LARGE SCALE GENOMIC DNA]</scope>
    <source>
        <strain evidence="1 2">Marx 270</strain>
    </source>
</reference>
<sequence>YPNLEIQTYSLWLSATNTLEIHVVDGDRESAAAMLTEKNAFSPEGGQGKLEGVSRSFFFVR</sequence>
<dbReference type="InParanoid" id="A0A0C3NYN3"/>
<name>A0A0C3NYN3_PISTI</name>
<evidence type="ECO:0000313" key="1">
    <source>
        <dbReference type="EMBL" id="KIO05920.1"/>
    </source>
</evidence>
<feature type="non-terminal residue" evidence="1">
    <location>
        <position position="1"/>
    </location>
</feature>
<dbReference type="Proteomes" id="UP000054217">
    <property type="component" value="Unassembled WGS sequence"/>
</dbReference>
<accession>A0A0C3NYN3</accession>
<dbReference type="EMBL" id="KN831965">
    <property type="protein sequence ID" value="KIO05920.1"/>
    <property type="molecule type" value="Genomic_DNA"/>
</dbReference>
<evidence type="ECO:0000313" key="2">
    <source>
        <dbReference type="Proteomes" id="UP000054217"/>
    </source>
</evidence>
<gene>
    <name evidence="1" type="ORF">M404DRAFT_999638</name>
</gene>